<dbReference type="GO" id="GO:0022627">
    <property type="term" value="C:cytosolic small ribosomal subunit"/>
    <property type="evidence" value="ECO:0007669"/>
    <property type="project" value="TreeGrafter"/>
</dbReference>
<dbReference type="GO" id="GO:0006412">
    <property type="term" value="P:translation"/>
    <property type="evidence" value="ECO:0007669"/>
    <property type="project" value="InterPro"/>
</dbReference>
<organism evidence="6 7">
    <name type="scientific">Tritrichomonas foetus</name>
    <dbReference type="NCBI Taxonomy" id="1144522"/>
    <lineage>
        <taxon>Eukaryota</taxon>
        <taxon>Metamonada</taxon>
        <taxon>Parabasalia</taxon>
        <taxon>Tritrichomonadida</taxon>
        <taxon>Tritrichomonadidae</taxon>
        <taxon>Tritrichomonas</taxon>
    </lineage>
</organism>
<reference evidence="6" key="1">
    <citation type="submission" date="2016-10" db="EMBL/GenBank/DDBJ databases">
        <authorList>
            <person name="Benchimol M."/>
            <person name="Almeida L.G."/>
            <person name="Vasconcelos A.T."/>
            <person name="Perreira-Neves A."/>
            <person name="Rosa I.A."/>
            <person name="Tasca T."/>
            <person name="Bogo M.R."/>
            <person name="de Souza W."/>
        </authorList>
    </citation>
    <scope>NUCLEOTIDE SEQUENCE [LARGE SCALE GENOMIC DNA]</scope>
    <source>
        <strain evidence="6">K</strain>
    </source>
</reference>
<dbReference type="NCBIfam" id="NF006345">
    <property type="entry name" value="PRK08572.1"/>
    <property type="match status" value="1"/>
</dbReference>
<dbReference type="NCBIfam" id="TIGR03630">
    <property type="entry name" value="uS17_arch"/>
    <property type="match status" value="1"/>
</dbReference>
<comment type="caution">
    <text evidence="6">The sequence shown here is derived from an EMBL/GenBank/DDBJ whole genome shotgun (WGS) entry which is preliminary data.</text>
</comment>
<evidence type="ECO:0000313" key="7">
    <source>
        <dbReference type="Proteomes" id="UP000179807"/>
    </source>
</evidence>
<evidence type="ECO:0000256" key="3">
    <source>
        <dbReference type="ARBA" id="ARBA00023274"/>
    </source>
</evidence>
<dbReference type="Pfam" id="PF16205">
    <property type="entry name" value="Ribosomal_S17_N"/>
    <property type="match status" value="1"/>
</dbReference>
<evidence type="ECO:0000256" key="2">
    <source>
        <dbReference type="ARBA" id="ARBA00022980"/>
    </source>
</evidence>
<evidence type="ECO:0000259" key="5">
    <source>
        <dbReference type="Pfam" id="PF16205"/>
    </source>
</evidence>
<dbReference type="PANTHER" id="PTHR10744">
    <property type="entry name" value="40S RIBOSOMAL PROTEIN S11 FAMILY MEMBER"/>
    <property type="match status" value="1"/>
</dbReference>
<dbReference type="PRINTS" id="PR00973">
    <property type="entry name" value="RIBOSOMALS17"/>
</dbReference>
<comment type="similarity">
    <text evidence="1 4">Belongs to the universal ribosomal protein uS17 family.</text>
</comment>
<dbReference type="CDD" id="cd00364">
    <property type="entry name" value="Ribosomal_uS17"/>
    <property type="match status" value="1"/>
</dbReference>
<dbReference type="VEuPathDB" id="TrichDB:TRFO_04118"/>
<dbReference type="EMBL" id="MLAK01000605">
    <property type="protein sequence ID" value="OHT10629.1"/>
    <property type="molecule type" value="Genomic_DNA"/>
</dbReference>
<evidence type="ECO:0000313" key="6">
    <source>
        <dbReference type="EMBL" id="OHT10629.1"/>
    </source>
</evidence>
<keyword evidence="2 4" id="KW-0689">Ribosomal protein</keyword>
<dbReference type="InterPro" id="IPR012340">
    <property type="entry name" value="NA-bd_OB-fold"/>
</dbReference>
<gene>
    <name evidence="6" type="primary">RPS11</name>
    <name evidence="6" type="ORF">TRFO_04118</name>
</gene>
<evidence type="ECO:0000256" key="4">
    <source>
        <dbReference type="RuleBase" id="RU003872"/>
    </source>
</evidence>
<dbReference type="InterPro" id="IPR000266">
    <property type="entry name" value="Ribosomal_uS17"/>
</dbReference>
<dbReference type="InterPro" id="IPR019979">
    <property type="entry name" value="Ribosomal_uS17_CS"/>
</dbReference>
<dbReference type="InterPro" id="IPR028333">
    <property type="entry name" value="Ribosomal_uS17_arc/euk"/>
</dbReference>
<keyword evidence="7" id="KW-1185">Reference proteome</keyword>
<dbReference type="PANTHER" id="PTHR10744:SF9">
    <property type="entry name" value="40S RIBOSOMAL PROTEIN S11-RELATED"/>
    <property type="match status" value="1"/>
</dbReference>
<dbReference type="PROSITE" id="PS00056">
    <property type="entry name" value="RIBOSOMAL_S17"/>
    <property type="match status" value="1"/>
</dbReference>
<keyword evidence="3 4" id="KW-0687">Ribonucleoprotein</keyword>
<dbReference type="Proteomes" id="UP000179807">
    <property type="component" value="Unassembled WGS sequence"/>
</dbReference>
<name>A0A1J4KMN0_9EUKA</name>
<evidence type="ECO:0000256" key="1">
    <source>
        <dbReference type="ARBA" id="ARBA00010254"/>
    </source>
</evidence>
<dbReference type="GO" id="GO:0003735">
    <property type="term" value="F:structural constituent of ribosome"/>
    <property type="evidence" value="ECO:0007669"/>
    <property type="project" value="InterPro"/>
</dbReference>
<dbReference type="FunFam" id="2.40.50.1000:FF:000010">
    <property type="entry name" value="Uncharacterized protein"/>
    <property type="match status" value="1"/>
</dbReference>
<feature type="domain" description="Small ribosomal subunit protein uS17 N-terminal" evidence="5">
    <location>
        <begin position="7"/>
        <end position="70"/>
    </location>
</feature>
<proteinExistence type="inferred from homology"/>
<dbReference type="SUPFAM" id="SSF50249">
    <property type="entry name" value="Nucleic acid-binding proteins"/>
    <property type="match status" value="1"/>
</dbReference>
<dbReference type="OrthoDB" id="10254436at2759"/>
<dbReference type="InterPro" id="IPR032440">
    <property type="entry name" value="Ribosomal_uS17_N"/>
</dbReference>
<dbReference type="GeneID" id="94826404"/>
<dbReference type="Gene3D" id="2.40.50.1000">
    <property type="match status" value="1"/>
</dbReference>
<dbReference type="Pfam" id="PF00366">
    <property type="entry name" value="Ribosomal_S17"/>
    <property type="match status" value="1"/>
</dbReference>
<sequence length="157" mass="18107">MSNPDVQVERAFQKQPQIFLASKRYLNAEKKPRYSKCIGLKIQTPAAAKESDYVDRKCPFTGNVTIRGRLVRGVVISTKMRRTVIVRRDYLHWIRKYKRFEKRNTKIPAHCSPAFVVKEGDIVQIGECRPLSKTVHFNVISVKPSAVGADKKQFRVF</sequence>
<dbReference type="RefSeq" id="XP_068363765.1">
    <property type="nucleotide sequence ID" value="XM_068491700.1"/>
</dbReference>
<accession>A0A1J4KMN0</accession>
<dbReference type="AlphaFoldDB" id="A0A1J4KMN0"/>
<protein>
    <submittedName>
        <fullName evidence="6">40S ribosomal protein S11</fullName>
    </submittedName>
</protein>